<feature type="non-terminal residue" evidence="2">
    <location>
        <position position="1"/>
    </location>
</feature>
<feature type="compositionally biased region" description="Basic and acidic residues" evidence="1">
    <location>
        <begin position="1"/>
        <end position="14"/>
    </location>
</feature>
<evidence type="ECO:0000313" key="2">
    <source>
        <dbReference type="EMBL" id="KAK2119169.1"/>
    </source>
</evidence>
<dbReference type="Proteomes" id="UP001266305">
    <property type="component" value="Unassembled WGS sequence"/>
</dbReference>
<comment type="caution">
    <text evidence="2">The sequence shown here is derived from an EMBL/GenBank/DDBJ whole genome shotgun (WGS) entry which is preliminary data.</text>
</comment>
<feature type="compositionally biased region" description="Low complexity" evidence="1">
    <location>
        <begin position="46"/>
        <end position="59"/>
    </location>
</feature>
<protein>
    <submittedName>
        <fullName evidence="2">Uncharacterized protein</fullName>
    </submittedName>
</protein>
<proteinExistence type="predicted"/>
<evidence type="ECO:0000313" key="3">
    <source>
        <dbReference type="Proteomes" id="UP001266305"/>
    </source>
</evidence>
<name>A0ABQ9WDQ9_SAGOE</name>
<evidence type="ECO:0000256" key="1">
    <source>
        <dbReference type="SAM" id="MobiDB-lite"/>
    </source>
</evidence>
<keyword evidence="3" id="KW-1185">Reference proteome</keyword>
<organism evidence="2 3">
    <name type="scientific">Saguinus oedipus</name>
    <name type="common">Cotton-top tamarin</name>
    <name type="synonym">Oedipomidas oedipus</name>
    <dbReference type="NCBI Taxonomy" id="9490"/>
    <lineage>
        <taxon>Eukaryota</taxon>
        <taxon>Metazoa</taxon>
        <taxon>Chordata</taxon>
        <taxon>Craniata</taxon>
        <taxon>Vertebrata</taxon>
        <taxon>Euteleostomi</taxon>
        <taxon>Mammalia</taxon>
        <taxon>Eutheria</taxon>
        <taxon>Euarchontoglires</taxon>
        <taxon>Primates</taxon>
        <taxon>Haplorrhini</taxon>
        <taxon>Platyrrhini</taxon>
        <taxon>Cebidae</taxon>
        <taxon>Callitrichinae</taxon>
        <taxon>Saguinus</taxon>
    </lineage>
</organism>
<dbReference type="EMBL" id="JASSZA010000001">
    <property type="protein sequence ID" value="KAK2119169.1"/>
    <property type="molecule type" value="Genomic_DNA"/>
</dbReference>
<reference evidence="2 3" key="1">
    <citation type="submission" date="2023-05" db="EMBL/GenBank/DDBJ databases">
        <title>B98-5 Cell Line De Novo Hybrid Assembly: An Optical Mapping Approach.</title>
        <authorList>
            <person name="Kananen K."/>
            <person name="Auerbach J.A."/>
            <person name="Kautto E."/>
            <person name="Blachly J.S."/>
        </authorList>
    </citation>
    <scope>NUCLEOTIDE SEQUENCE [LARGE SCALE GENOMIC DNA]</scope>
    <source>
        <strain evidence="2">B95-8</strain>
        <tissue evidence="2">Cell line</tissue>
    </source>
</reference>
<feature type="region of interest" description="Disordered" evidence="1">
    <location>
        <begin position="1"/>
        <end position="79"/>
    </location>
</feature>
<gene>
    <name evidence="2" type="ORF">P7K49_000555</name>
</gene>
<sequence>READSKPGWRRAVEEPGPAADPAAFQGPCARLLLPRTGSAPAESGPAPRRAAPRRPAAASTCVCSSSGPPGAHVPPARGLRGAAPLVQLLSLAVDLGGAVLAPHLDDALRMLRCSLLDP</sequence>
<accession>A0ABQ9WDQ9</accession>